<evidence type="ECO:0000256" key="2">
    <source>
        <dbReference type="ARBA" id="ARBA00020752"/>
    </source>
</evidence>
<evidence type="ECO:0000259" key="7">
    <source>
        <dbReference type="Pfam" id="PF00696"/>
    </source>
</evidence>
<dbReference type="GO" id="GO:0019546">
    <property type="term" value="P:L-arginine deiminase pathway"/>
    <property type="evidence" value="ECO:0007669"/>
    <property type="project" value="TreeGrafter"/>
</dbReference>
<dbReference type="EMBL" id="CP084166">
    <property type="protein sequence ID" value="UJG40151.1"/>
    <property type="molecule type" value="Genomic_DNA"/>
</dbReference>
<accession>A0A9Y1FKQ1</accession>
<evidence type="ECO:0000256" key="5">
    <source>
        <dbReference type="NCBIfam" id="TIGR00746"/>
    </source>
</evidence>
<reference evidence="8" key="1">
    <citation type="journal article" date="2022" name="Nat. Microbiol.">
        <title>Unique mobile elements and scalable gene flow at the prokaryote-eukaryote boundary revealed by circularized Asgard archaea genomes.</title>
        <authorList>
            <person name="Wu F."/>
            <person name="Speth D.R."/>
            <person name="Philosof A."/>
            <person name="Cremiere A."/>
            <person name="Narayanan A."/>
            <person name="Barco R.A."/>
            <person name="Connon S.A."/>
            <person name="Amend J.P."/>
            <person name="Antoshechkin I.A."/>
            <person name="Orphan V.J."/>
        </authorList>
    </citation>
    <scope>NUCLEOTIDE SEQUENCE</scope>
    <source>
        <strain evidence="8">PM71</strain>
    </source>
</reference>
<gene>
    <name evidence="8" type="primary">arcC</name>
    <name evidence="8" type="ORF">K9W45_09940</name>
</gene>
<keyword evidence="3 6" id="KW-0808">Transferase</keyword>
<dbReference type="GO" id="GO:0005829">
    <property type="term" value="C:cytosol"/>
    <property type="evidence" value="ECO:0007669"/>
    <property type="project" value="TreeGrafter"/>
</dbReference>
<evidence type="ECO:0000256" key="3">
    <source>
        <dbReference type="ARBA" id="ARBA00022679"/>
    </source>
</evidence>
<dbReference type="PRINTS" id="PR01469">
    <property type="entry name" value="CARBMTKINASE"/>
</dbReference>
<sequence>MKEDLIVIALGGNMILQRGQKGTFEEQMENTQKASMVIADLVEQGYKLVLTSGNGPQVGNILAQQNYEDAPSMPLYVCGAMSQGQIGYMISMTLQNEFKKRNKDVDVVTLSTRVIVDKNDPGFSNPTKPIGRFYTKEQADKFNEEGKGPYMDDAGRGYRLFVASPQPLEIVEKKAIQTLADSGMLVYCVGGGGIPVIKNEDGTLEGAMAVIDKDRASAVLAEQIDAGILMILTDVPHACLNYKKENEKPLGEISLALAMQYYEEGHFIKGSMGPKIEAAIRFVKNTQGKAIITNPENAINAIKGEAGTIVVP</sequence>
<dbReference type="FunFam" id="3.40.1160.10:FF:000007">
    <property type="entry name" value="Carbamate kinase"/>
    <property type="match status" value="1"/>
</dbReference>
<dbReference type="PIRSF" id="PIRSF000723">
    <property type="entry name" value="Carbamate_kin"/>
    <property type="match status" value="1"/>
</dbReference>
<organism evidence="8">
    <name type="scientific">Candidatus Heimdallarchaeum aukensis</name>
    <dbReference type="NCBI Taxonomy" id="2876573"/>
    <lineage>
        <taxon>Archaea</taxon>
        <taxon>Promethearchaeati</taxon>
        <taxon>Candidatus Heimdallarchaeota</taxon>
        <taxon>Candidatus Heimdallarchaeia (ex Rinke et al. 2021) (nom. nud.)</taxon>
        <taxon>Candidatus Heimdallarchaeales</taxon>
        <taxon>Candidatus Heimdallarchaeaceae</taxon>
        <taxon>Candidatus Heimdallarchaeum</taxon>
    </lineage>
</organism>
<dbReference type="InterPro" id="IPR001048">
    <property type="entry name" value="Asp/Glu/Uridylate_kinase"/>
</dbReference>
<evidence type="ECO:0000256" key="1">
    <source>
        <dbReference type="ARBA" id="ARBA00011066"/>
    </source>
</evidence>
<dbReference type="CDD" id="cd04235">
    <property type="entry name" value="AAK_CK"/>
    <property type="match status" value="1"/>
</dbReference>
<feature type="domain" description="Aspartate/glutamate/uridylate kinase" evidence="7">
    <location>
        <begin position="5"/>
        <end position="294"/>
    </location>
</feature>
<keyword evidence="4 6" id="KW-0418">Kinase</keyword>
<proteinExistence type="inferred from homology"/>
<dbReference type="SUPFAM" id="SSF53633">
    <property type="entry name" value="Carbamate kinase-like"/>
    <property type="match status" value="1"/>
</dbReference>
<evidence type="ECO:0000313" key="8">
    <source>
        <dbReference type="EMBL" id="UJG40151.1"/>
    </source>
</evidence>
<name>A0A9Y1FKQ1_9ARCH</name>
<dbReference type="NCBIfam" id="NF009007">
    <property type="entry name" value="PRK12352.1"/>
    <property type="match status" value="1"/>
</dbReference>
<dbReference type="AlphaFoldDB" id="A0A9Y1FKQ1"/>
<protein>
    <recommendedName>
        <fullName evidence="2 5">Carbamate kinase</fullName>
    </recommendedName>
</protein>
<dbReference type="GO" id="GO:0008804">
    <property type="term" value="F:carbamate kinase activity"/>
    <property type="evidence" value="ECO:0007669"/>
    <property type="project" value="UniProtKB-UniRule"/>
</dbReference>
<dbReference type="Gene3D" id="3.40.1160.10">
    <property type="entry name" value="Acetylglutamate kinase-like"/>
    <property type="match status" value="1"/>
</dbReference>
<dbReference type="Pfam" id="PF00696">
    <property type="entry name" value="AA_kinase"/>
    <property type="match status" value="1"/>
</dbReference>
<dbReference type="Proteomes" id="UP001201020">
    <property type="component" value="Chromosome"/>
</dbReference>
<dbReference type="InterPro" id="IPR003964">
    <property type="entry name" value="Carb_kinase"/>
</dbReference>
<dbReference type="InterPro" id="IPR036393">
    <property type="entry name" value="AceGlu_kinase-like_sf"/>
</dbReference>
<dbReference type="NCBIfam" id="TIGR00746">
    <property type="entry name" value="arcC"/>
    <property type="match status" value="1"/>
</dbReference>
<comment type="similarity">
    <text evidence="1 6">Belongs to the carbamate kinase family.</text>
</comment>
<evidence type="ECO:0000256" key="4">
    <source>
        <dbReference type="ARBA" id="ARBA00022777"/>
    </source>
</evidence>
<evidence type="ECO:0000256" key="6">
    <source>
        <dbReference type="PIRNR" id="PIRNR000723"/>
    </source>
</evidence>
<dbReference type="PANTHER" id="PTHR30409">
    <property type="entry name" value="CARBAMATE KINASE"/>
    <property type="match status" value="1"/>
</dbReference>
<dbReference type="PANTHER" id="PTHR30409:SF1">
    <property type="entry name" value="CARBAMATE KINASE-RELATED"/>
    <property type="match status" value="1"/>
</dbReference>